<dbReference type="InterPro" id="IPR035952">
    <property type="entry name" value="Rhomboid-like_sf"/>
</dbReference>
<dbReference type="eggNOG" id="COG0705">
    <property type="taxonomic scope" value="Bacteria"/>
</dbReference>
<evidence type="ECO:0000313" key="9">
    <source>
        <dbReference type="EMBL" id="ACB85129.1"/>
    </source>
</evidence>
<proteinExistence type="inferred from homology"/>
<dbReference type="AlphaFoldDB" id="B2A427"/>
<dbReference type="HOGENOM" id="CLU_1364994_0_0_9"/>
<evidence type="ECO:0000256" key="3">
    <source>
        <dbReference type="ARBA" id="ARBA00022692"/>
    </source>
</evidence>
<keyword evidence="4" id="KW-0378">Hydrolase</keyword>
<dbReference type="STRING" id="457570.Nther_1552"/>
<dbReference type="InterPro" id="IPR022764">
    <property type="entry name" value="Peptidase_S54_rhomboid_dom"/>
</dbReference>
<dbReference type="OrthoDB" id="2087043at2"/>
<dbReference type="PANTHER" id="PTHR43731:SF14">
    <property type="entry name" value="PRESENILIN-ASSOCIATED RHOMBOID-LIKE PROTEIN, MITOCHONDRIAL"/>
    <property type="match status" value="1"/>
</dbReference>
<feature type="domain" description="Peptidase S54 rhomboid" evidence="8">
    <location>
        <begin position="54"/>
        <end position="192"/>
    </location>
</feature>
<feature type="transmembrane region" description="Helical" evidence="7">
    <location>
        <begin position="56"/>
        <end position="81"/>
    </location>
</feature>
<evidence type="ECO:0000259" key="8">
    <source>
        <dbReference type="Pfam" id="PF01694"/>
    </source>
</evidence>
<evidence type="ECO:0000313" key="10">
    <source>
        <dbReference type="Proteomes" id="UP000001683"/>
    </source>
</evidence>
<evidence type="ECO:0000256" key="2">
    <source>
        <dbReference type="ARBA" id="ARBA00009045"/>
    </source>
</evidence>
<reference evidence="9 10" key="1">
    <citation type="submission" date="2008-04" db="EMBL/GenBank/DDBJ databases">
        <title>Complete sequence of chromosome of Natranaerobius thermophilus JW/NM-WN-LF.</title>
        <authorList>
            <consortium name="US DOE Joint Genome Institute"/>
            <person name="Copeland A."/>
            <person name="Lucas S."/>
            <person name="Lapidus A."/>
            <person name="Glavina del Rio T."/>
            <person name="Dalin E."/>
            <person name="Tice H."/>
            <person name="Bruce D."/>
            <person name="Goodwin L."/>
            <person name="Pitluck S."/>
            <person name="Chertkov O."/>
            <person name="Brettin T."/>
            <person name="Detter J.C."/>
            <person name="Han C."/>
            <person name="Kuske C.R."/>
            <person name="Schmutz J."/>
            <person name="Larimer F."/>
            <person name="Land M."/>
            <person name="Hauser L."/>
            <person name="Kyrpides N."/>
            <person name="Lykidis A."/>
            <person name="Mesbah N.M."/>
            <person name="Wiegel J."/>
        </authorList>
    </citation>
    <scope>NUCLEOTIDE SEQUENCE [LARGE SCALE GENOMIC DNA]</scope>
    <source>
        <strain evidence="10">ATCC BAA-1301 / DSM 18059 / JW/NM-WN-LF</strain>
    </source>
</reference>
<accession>B2A427</accession>
<dbReference type="InterPro" id="IPR050925">
    <property type="entry name" value="Rhomboid_protease_S54"/>
</dbReference>
<reference evidence="9 10" key="2">
    <citation type="journal article" date="2011" name="J. Bacteriol.">
        <title>Complete genome sequence of the anaerobic, halophilic alkalithermophile Natranaerobius thermophilus JW/NM-WN-LF.</title>
        <authorList>
            <person name="Zhao B."/>
            <person name="Mesbah N.M."/>
            <person name="Dalin E."/>
            <person name="Goodwin L."/>
            <person name="Nolan M."/>
            <person name="Pitluck S."/>
            <person name="Chertkov O."/>
            <person name="Brettin T.S."/>
            <person name="Han J."/>
            <person name="Larimer F.W."/>
            <person name="Land M.L."/>
            <person name="Hauser L."/>
            <person name="Kyrpides N."/>
            <person name="Wiegel J."/>
        </authorList>
    </citation>
    <scope>NUCLEOTIDE SEQUENCE [LARGE SCALE GENOMIC DNA]</scope>
    <source>
        <strain evidence="10">ATCC BAA-1301 / DSM 18059 / JW/NM-WN-LF</strain>
    </source>
</reference>
<evidence type="ECO:0000256" key="7">
    <source>
        <dbReference type="SAM" id="Phobius"/>
    </source>
</evidence>
<dbReference type="Pfam" id="PF01694">
    <property type="entry name" value="Rhomboid"/>
    <property type="match status" value="1"/>
</dbReference>
<evidence type="ECO:0000256" key="4">
    <source>
        <dbReference type="ARBA" id="ARBA00022801"/>
    </source>
</evidence>
<dbReference type="EMBL" id="CP001034">
    <property type="protein sequence ID" value="ACB85129.1"/>
    <property type="molecule type" value="Genomic_DNA"/>
</dbReference>
<evidence type="ECO:0000256" key="5">
    <source>
        <dbReference type="ARBA" id="ARBA00022989"/>
    </source>
</evidence>
<keyword evidence="3 7" id="KW-0812">Transmembrane</keyword>
<protein>
    <submittedName>
        <fullName evidence="9">Rhomboid family protein</fullName>
    </submittedName>
</protein>
<dbReference type="Gene3D" id="1.20.1540.10">
    <property type="entry name" value="Rhomboid-like"/>
    <property type="match status" value="1"/>
</dbReference>
<feature type="transmembrane region" description="Helical" evidence="7">
    <location>
        <begin position="17"/>
        <end position="36"/>
    </location>
</feature>
<dbReference type="RefSeq" id="WP_012447999.1">
    <property type="nucleotide sequence ID" value="NC_010718.1"/>
</dbReference>
<evidence type="ECO:0000256" key="1">
    <source>
        <dbReference type="ARBA" id="ARBA00004141"/>
    </source>
</evidence>
<keyword evidence="5 7" id="KW-1133">Transmembrane helix</keyword>
<dbReference type="PANTHER" id="PTHR43731">
    <property type="entry name" value="RHOMBOID PROTEASE"/>
    <property type="match status" value="1"/>
</dbReference>
<comment type="similarity">
    <text evidence="2">Belongs to the peptidase S54 family.</text>
</comment>
<dbReference type="GO" id="GO:0004252">
    <property type="term" value="F:serine-type endopeptidase activity"/>
    <property type="evidence" value="ECO:0007669"/>
    <property type="project" value="InterPro"/>
</dbReference>
<dbReference type="KEGG" id="nth:Nther_1552"/>
<feature type="transmembrane region" description="Helical" evidence="7">
    <location>
        <begin position="122"/>
        <end position="139"/>
    </location>
</feature>
<keyword evidence="6 7" id="KW-0472">Membrane</keyword>
<keyword evidence="10" id="KW-1185">Reference proteome</keyword>
<feature type="transmembrane region" description="Helical" evidence="7">
    <location>
        <begin position="151"/>
        <end position="167"/>
    </location>
</feature>
<dbReference type="Proteomes" id="UP000001683">
    <property type="component" value="Chromosome"/>
</dbReference>
<organism evidence="9 10">
    <name type="scientific">Natranaerobius thermophilus (strain ATCC BAA-1301 / DSM 18059 / JW/NM-WN-LF)</name>
    <dbReference type="NCBI Taxonomy" id="457570"/>
    <lineage>
        <taxon>Bacteria</taxon>
        <taxon>Bacillati</taxon>
        <taxon>Bacillota</taxon>
        <taxon>Clostridia</taxon>
        <taxon>Natranaerobiales</taxon>
        <taxon>Natranaerobiaceae</taxon>
        <taxon>Natranaerobius</taxon>
    </lineage>
</organism>
<gene>
    <name evidence="9" type="ordered locus">Nther_1552</name>
</gene>
<feature type="transmembrane region" description="Helical" evidence="7">
    <location>
        <begin position="93"/>
        <end position="116"/>
    </location>
</feature>
<name>B2A427_NATTJ</name>
<evidence type="ECO:0000256" key="6">
    <source>
        <dbReference type="ARBA" id="ARBA00023136"/>
    </source>
</evidence>
<dbReference type="SUPFAM" id="SSF144091">
    <property type="entry name" value="Rhomboid-like"/>
    <property type="match status" value="1"/>
</dbReference>
<dbReference type="InParanoid" id="B2A427"/>
<dbReference type="GO" id="GO:0016020">
    <property type="term" value="C:membrane"/>
    <property type="evidence" value="ECO:0007669"/>
    <property type="project" value="UniProtKB-SubCell"/>
</dbReference>
<feature type="transmembrane region" description="Helical" evidence="7">
    <location>
        <begin position="173"/>
        <end position="192"/>
    </location>
</feature>
<sequence>MNDITNKYKAVVRDRHGTLVIIFVNLLFYIVLNTIPNLGDKLLLYPEINMVIERPWTLITVFFSHEIHIHILGNMGLFFFFGSKLEKVTNSKVVILVYLITGFIGSLAILPVAYLIEWTETVVGASAAVFGIVSAFAVLRPSTIILRSKAKWWALALFVFNAIIAIINPQISVGAGAHAVGIIVGLIIGYWLKNKKTNLN</sequence>
<comment type="subcellular location">
    <subcellularLocation>
        <location evidence="1">Membrane</location>
        <topology evidence="1">Multi-pass membrane protein</topology>
    </subcellularLocation>
</comment>